<comment type="caution">
    <text evidence="2">The sequence shown here is derived from an EMBL/GenBank/DDBJ whole genome shotgun (WGS) entry which is preliminary data.</text>
</comment>
<dbReference type="AlphaFoldDB" id="A0A9D2CTD2"/>
<organism evidence="2 3">
    <name type="scientific">Candidatus Borkfalkia excrementigallinarum</name>
    <dbReference type="NCBI Taxonomy" id="2838506"/>
    <lineage>
        <taxon>Bacteria</taxon>
        <taxon>Bacillati</taxon>
        <taxon>Bacillota</taxon>
        <taxon>Clostridia</taxon>
        <taxon>Christensenellales</taxon>
        <taxon>Christensenellaceae</taxon>
        <taxon>Candidatus Borkfalkia</taxon>
    </lineage>
</organism>
<protein>
    <recommendedName>
        <fullName evidence="4">DUF1294 domain-containing protein</fullName>
    </recommendedName>
</protein>
<reference evidence="2" key="2">
    <citation type="submission" date="2021-04" db="EMBL/GenBank/DDBJ databases">
        <authorList>
            <person name="Gilroy R."/>
        </authorList>
    </citation>
    <scope>NUCLEOTIDE SEQUENCE</scope>
    <source>
        <strain evidence="2">1345</strain>
    </source>
</reference>
<feature type="transmembrane region" description="Helical" evidence="1">
    <location>
        <begin position="6"/>
        <end position="23"/>
    </location>
</feature>
<feature type="transmembrane region" description="Helical" evidence="1">
    <location>
        <begin position="44"/>
        <end position="63"/>
    </location>
</feature>
<name>A0A9D2CTD2_9FIRM</name>
<dbReference type="Proteomes" id="UP000886750">
    <property type="component" value="Unassembled WGS sequence"/>
</dbReference>
<keyword evidence="1" id="KW-1133">Transmembrane helix</keyword>
<keyword evidence="1" id="KW-0472">Membrane</keyword>
<dbReference type="EMBL" id="DXCQ01000074">
    <property type="protein sequence ID" value="HIY97607.1"/>
    <property type="molecule type" value="Genomic_DNA"/>
</dbReference>
<feature type="transmembrane region" description="Helical" evidence="1">
    <location>
        <begin position="69"/>
        <end position="91"/>
    </location>
</feature>
<reference evidence="2" key="1">
    <citation type="journal article" date="2021" name="PeerJ">
        <title>Extensive microbial diversity within the chicken gut microbiome revealed by metagenomics and culture.</title>
        <authorList>
            <person name="Gilroy R."/>
            <person name="Ravi A."/>
            <person name="Getino M."/>
            <person name="Pursley I."/>
            <person name="Horton D.L."/>
            <person name="Alikhan N.F."/>
            <person name="Baker D."/>
            <person name="Gharbi K."/>
            <person name="Hall N."/>
            <person name="Watson M."/>
            <person name="Adriaenssens E.M."/>
            <person name="Foster-Nyarko E."/>
            <person name="Jarju S."/>
            <person name="Secka A."/>
            <person name="Antonio M."/>
            <person name="Oren A."/>
            <person name="Chaudhuri R.R."/>
            <person name="La Ragione R."/>
            <person name="Hildebrand F."/>
            <person name="Pallen M.J."/>
        </authorList>
    </citation>
    <scope>NUCLEOTIDE SEQUENCE</scope>
    <source>
        <strain evidence="2">1345</strain>
    </source>
</reference>
<accession>A0A9D2CTD2</accession>
<proteinExistence type="predicted"/>
<gene>
    <name evidence="2" type="ORF">H9729_07950</name>
</gene>
<keyword evidence="1" id="KW-0812">Transmembrane</keyword>
<evidence type="ECO:0008006" key="4">
    <source>
        <dbReference type="Google" id="ProtNLM"/>
    </source>
</evidence>
<evidence type="ECO:0000313" key="2">
    <source>
        <dbReference type="EMBL" id="HIY97607.1"/>
    </source>
</evidence>
<evidence type="ECO:0000256" key="1">
    <source>
        <dbReference type="SAM" id="Phobius"/>
    </source>
</evidence>
<evidence type="ECO:0000313" key="3">
    <source>
        <dbReference type="Proteomes" id="UP000886750"/>
    </source>
</evidence>
<sequence length="99" mass="11192">MYLLHILLAIYLAAVNVYSFMLVRTLKKREETREQDKKTGNAKLFVSGFLGGALAAYVALFIMKYRTDNLLLMIVLPMLAAINIYVIIALLRSGILVLR</sequence>